<dbReference type="Proteomes" id="UP001377168">
    <property type="component" value="Unassembled WGS sequence"/>
</dbReference>
<keyword evidence="2" id="KW-1185">Reference proteome</keyword>
<reference evidence="1" key="1">
    <citation type="submission" date="2024-03" db="EMBL/GenBank/DDBJ databases">
        <title>Novel Streptomyces species of biotechnological and ecological value are a feature of Machair soil.</title>
        <authorList>
            <person name="Prole J.R."/>
            <person name="Goodfellow M."/>
            <person name="Allenby N."/>
            <person name="Ward A.C."/>
        </authorList>
    </citation>
    <scope>NUCLEOTIDE SEQUENCE</scope>
    <source>
        <strain evidence="1">MS2.AVA.5</strain>
    </source>
</reference>
<name>A0ACC6PL49_9ACTN</name>
<protein>
    <submittedName>
        <fullName evidence="1">Response regulator transcription factor</fullName>
    </submittedName>
</protein>
<organism evidence="1 2">
    <name type="scientific">Streptomyces achmelvichensis</name>
    <dbReference type="NCBI Taxonomy" id="3134111"/>
    <lineage>
        <taxon>Bacteria</taxon>
        <taxon>Bacillati</taxon>
        <taxon>Actinomycetota</taxon>
        <taxon>Actinomycetes</taxon>
        <taxon>Kitasatosporales</taxon>
        <taxon>Streptomycetaceae</taxon>
        <taxon>Streptomyces</taxon>
    </lineage>
</organism>
<sequence>MTIRVLVADDRAVVRLGLRVVIESSDGIVVTGEAVDEADALLQAALQQPDIVLIGLRMPYVNGPSLARDISRLPHRPQVLALGTGTNDDQVPAAVEAGACGLLLQELSCDELLSALHVVAAGGRVIPRGLLRNLSHRATRRNPVGFNDIEEKVATLSVGERRVLRLIGMGLTNKGIADELHLSASSVKTYVSRALVKLDLDSRTQAALVAYSTGLVADTHPTDAQAPAVPTKQSVAKTPLPSSTGKQHQAVTLPAPSLSKRNIPS</sequence>
<evidence type="ECO:0000313" key="1">
    <source>
        <dbReference type="EMBL" id="MEJ8632116.1"/>
    </source>
</evidence>
<comment type="caution">
    <text evidence="1">The sequence shown here is derived from an EMBL/GenBank/DDBJ whole genome shotgun (WGS) entry which is preliminary data.</text>
</comment>
<proteinExistence type="predicted"/>
<dbReference type="EMBL" id="JBBKAJ010000004">
    <property type="protein sequence ID" value="MEJ8632116.1"/>
    <property type="molecule type" value="Genomic_DNA"/>
</dbReference>
<accession>A0ACC6PL49</accession>
<gene>
    <name evidence="1" type="ORF">WKI67_01270</name>
</gene>
<evidence type="ECO:0000313" key="2">
    <source>
        <dbReference type="Proteomes" id="UP001377168"/>
    </source>
</evidence>